<dbReference type="EMBL" id="CP005385">
    <property type="protein sequence ID" value="AGK04130.1"/>
    <property type="molecule type" value="Genomic_DNA"/>
</dbReference>
<dbReference type="KEGG" id="mre:K649_04140"/>
<dbReference type="Proteomes" id="UP000013026">
    <property type="component" value="Chromosome"/>
</dbReference>
<name>D3PQ39_MEIRD</name>
<dbReference type="EMBL" id="CP001743">
    <property type="protein sequence ID" value="ADD27665.1"/>
    <property type="molecule type" value="Genomic_DNA"/>
</dbReference>
<keyword evidence="3" id="KW-1185">Reference proteome</keyword>
<accession>D3PQ39</accession>
<reference evidence="1 3" key="1">
    <citation type="journal article" date="2010" name="Stand. Genomic Sci.">
        <title>Complete genome sequence of Meiothermus ruber type strain (21).</title>
        <authorList>
            <person name="Tindall B.J."/>
            <person name="Sikorski J."/>
            <person name="Lucas S."/>
            <person name="Goltsman E."/>
            <person name="Copeland A."/>
            <person name="Glavina Del Rio T."/>
            <person name="Nolan M."/>
            <person name="Tice H."/>
            <person name="Cheng J.F."/>
            <person name="Han C."/>
            <person name="Pitluck S."/>
            <person name="Liolios K."/>
            <person name="Ivanova N."/>
            <person name="Mavromatis K."/>
            <person name="Ovchinnikova G."/>
            <person name="Pati A."/>
            <person name="Fahnrich R."/>
            <person name="Goodwin L."/>
            <person name="Chen A."/>
            <person name="Palaniappan K."/>
            <person name="Land M."/>
            <person name="Hauser L."/>
            <person name="Chang Y.J."/>
            <person name="Jeffries C.D."/>
            <person name="Rohde M."/>
            <person name="Goker M."/>
            <person name="Woyke T."/>
            <person name="Bristow J."/>
            <person name="Eisen J.A."/>
            <person name="Markowitz V."/>
            <person name="Hugenholtz P."/>
            <person name="Kyrpides N.C."/>
            <person name="Klenk H.P."/>
            <person name="Lapidus A."/>
        </authorList>
    </citation>
    <scope>NUCLEOTIDE SEQUENCE [LARGE SCALE GENOMIC DNA]</scope>
    <source>
        <strain evidence="3">ATCC 35948 / DSM 1279 / VKM B-1258 / 21</strain>
        <strain evidence="1">DSM 1279</strain>
    </source>
</reference>
<evidence type="ECO:0000313" key="1">
    <source>
        <dbReference type="EMBL" id="ADD27665.1"/>
    </source>
</evidence>
<dbReference type="KEGG" id="mrb:Mrub_0900"/>
<gene>
    <name evidence="1" type="ordered locus">Mrub_0900</name>
    <name evidence="2" type="ORF">K649_04140</name>
</gene>
<protein>
    <submittedName>
        <fullName evidence="2">Uncharacterized protein</fullName>
    </submittedName>
</protein>
<dbReference type="AlphaFoldDB" id="D3PQ39"/>
<evidence type="ECO:0000313" key="3">
    <source>
        <dbReference type="Proteomes" id="UP000006655"/>
    </source>
</evidence>
<reference evidence="2 4" key="3">
    <citation type="submission" date="2013-04" db="EMBL/GenBank/DDBJ databases">
        <authorList>
            <person name="Chin J."/>
            <person name="Alexander D.H."/>
            <person name="Marks P."/>
            <person name="Korlach J."/>
            <person name="Clum A."/>
            <person name="Copeland A."/>
        </authorList>
    </citation>
    <scope>NUCLEOTIDE SEQUENCE [LARGE SCALE GENOMIC DNA]</scope>
    <source>
        <strain evidence="4">ATCC 35948 / DSM 1279 / VKM B-1258 / 21</strain>
        <strain evidence="2">DSM 1279</strain>
    </source>
</reference>
<sequence>MWRWVWLLLLCACGVGSWVNIQGGRIVSSSGRVVILSYEPPVYLLEADLLEQREGAVRVVRFRGFDSLERLGQIWSRQLQEAGWREVCQEYLGVAAFGGPYLRLRYNKGPQDLSLLAQPDGAAGAYRVELRRPPAWQGPRWGCPLE</sequence>
<organism evidence="2 4">
    <name type="scientific">Meiothermus ruber (strain ATCC 35948 / DSM 1279 / VKM B-1258 / 21)</name>
    <name type="common">Thermus ruber</name>
    <dbReference type="NCBI Taxonomy" id="504728"/>
    <lineage>
        <taxon>Bacteria</taxon>
        <taxon>Thermotogati</taxon>
        <taxon>Deinococcota</taxon>
        <taxon>Deinococci</taxon>
        <taxon>Thermales</taxon>
        <taxon>Thermaceae</taxon>
        <taxon>Meiothermus</taxon>
    </lineage>
</organism>
<proteinExistence type="predicted"/>
<dbReference type="Proteomes" id="UP000006655">
    <property type="component" value="Chromosome"/>
</dbReference>
<dbReference type="PATRIC" id="fig|504728.9.peg.857"/>
<dbReference type="RefSeq" id="WP_013013184.1">
    <property type="nucleotide sequence ID" value="NC_013946.1"/>
</dbReference>
<reference evidence="2" key="2">
    <citation type="submission" date="2013-04" db="EMBL/GenBank/DDBJ databases">
        <title>Non-Hybrid, Finished Microbial Genome Assemblies from Long-Read SMRT Sequencing Data.</title>
        <authorList>
            <person name="Klammer A."/>
            <person name="Drake J."/>
            <person name="Heiner C."/>
            <person name="Clum A."/>
            <person name="Copeland A."/>
            <person name="Huddleston J."/>
            <person name="Eichler E."/>
            <person name="Turner S.W."/>
        </authorList>
    </citation>
    <scope>NUCLEOTIDE SEQUENCE</scope>
    <source>
        <strain evidence="2">DSM 1279</strain>
    </source>
</reference>
<evidence type="ECO:0000313" key="2">
    <source>
        <dbReference type="EMBL" id="AGK04130.1"/>
    </source>
</evidence>
<evidence type="ECO:0000313" key="4">
    <source>
        <dbReference type="Proteomes" id="UP000013026"/>
    </source>
</evidence>